<evidence type="ECO:0000259" key="7">
    <source>
        <dbReference type="PROSITE" id="PS50850"/>
    </source>
</evidence>
<protein>
    <submittedName>
        <fullName evidence="8">MFS transporter</fullName>
    </submittedName>
</protein>
<evidence type="ECO:0000256" key="1">
    <source>
        <dbReference type="ARBA" id="ARBA00004651"/>
    </source>
</evidence>
<dbReference type="PROSITE" id="PS50850">
    <property type="entry name" value="MFS"/>
    <property type="match status" value="1"/>
</dbReference>
<proteinExistence type="predicted"/>
<dbReference type="InterPro" id="IPR011701">
    <property type="entry name" value="MFS"/>
</dbReference>
<dbReference type="Proteomes" id="UP000274515">
    <property type="component" value="Unassembled WGS sequence"/>
</dbReference>
<keyword evidence="9" id="KW-1185">Reference proteome</keyword>
<dbReference type="PANTHER" id="PTHR11662">
    <property type="entry name" value="SOLUTE CARRIER FAMILY 17"/>
    <property type="match status" value="1"/>
</dbReference>
<evidence type="ECO:0000256" key="4">
    <source>
        <dbReference type="ARBA" id="ARBA00023136"/>
    </source>
</evidence>
<feature type="transmembrane region" description="Helical" evidence="6">
    <location>
        <begin position="332"/>
        <end position="350"/>
    </location>
</feature>
<feature type="transmembrane region" description="Helical" evidence="6">
    <location>
        <begin position="252"/>
        <end position="276"/>
    </location>
</feature>
<keyword evidence="4 6" id="KW-0472">Membrane</keyword>
<dbReference type="InterPro" id="IPR050382">
    <property type="entry name" value="MFS_Na/Anion_cotransporter"/>
</dbReference>
<dbReference type="GO" id="GO:0005886">
    <property type="term" value="C:plasma membrane"/>
    <property type="evidence" value="ECO:0007669"/>
    <property type="project" value="UniProtKB-SubCell"/>
</dbReference>
<keyword evidence="2 6" id="KW-0812">Transmembrane</keyword>
<feature type="transmembrane region" description="Helical" evidence="6">
    <location>
        <begin position="34"/>
        <end position="54"/>
    </location>
</feature>
<feature type="transmembrane region" description="Helical" evidence="6">
    <location>
        <begin position="421"/>
        <end position="442"/>
    </location>
</feature>
<comment type="subcellular location">
    <subcellularLocation>
        <location evidence="1">Cell membrane</location>
        <topology evidence="1">Multi-pass membrane protein</topology>
    </subcellularLocation>
</comment>
<feature type="transmembrane region" description="Helical" evidence="6">
    <location>
        <begin position="178"/>
        <end position="209"/>
    </location>
</feature>
<evidence type="ECO:0000256" key="6">
    <source>
        <dbReference type="SAM" id="Phobius"/>
    </source>
</evidence>
<feature type="region of interest" description="Disordered" evidence="5">
    <location>
        <begin position="1"/>
        <end position="24"/>
    </location>
</feature>
<feature type="transmembrane region" description="Helical" evidence="6">
    <location>
        <begin position="356"/>
        <end position="377"/>
    </location>
</feature>
<organism evidence="8 9">
    <name type="scientific">Saccharopolyspora rhizosphaerae</name>
    <dbReference type="NCBI Taxonomy" id="2492662"/>
    <lineage>
        <taxon>Bacteria</taxon>
        <taxon>Bacillati</taxon>
        <taxon>Actinomycetota</taxon>
        <taxon>Actinomycetes</taxon>
        <taxon>Pseudonocardiales</taxon>
        <taxon>Pseudonocardiaceae</taxon>
        <taxon>Saccharopolyspora</taxon>
    </lineage>
</organism>
<dbReference type="InterPro" id="IPR020846">
    <property type="entry name" value="MFS_dom"/>
</dbReference>
<sequence length="456" mass="49228">MRYHASQRGGCMHDPATSTAATGQATGKRSQVRWLMVVLVALATAIAYIDRANLSVASDPMQQELQFSDELKGVMLSSFFWTYAIFQLPGGWLVDRYGPRVLYAVAVVWWSIGTAATALTRGFAGVIGCRLALGVGEAPVQSANARVVSEWFPRKERAFASSLFDTGSEFGSALSVPLVTLLIALVGWRGSFLVTGALGLVWVAVWLLVYRSPRKQKWVNQAEIDYIERGGGRTEEKELDEGGKQPMKWRDLFRYSTTWALVAGYTCRGVIIYFFITWYPDFLVNQQGFSLLELGLYGAIPGLAAMVANWLGGLFSDWLVRRGTPLALARKIPLVVGMLGASTIALASIAPNPVWALAFLTVSYCSAAVSTGALLSLPADVAPTPRNVASLTGVQNFGSQLGGIIGPIVIGFLLGTGQFAYVWPLVFAGAMCVLGALVYAFVVKVKPLDEQAPMFG</sequence>
<feature type="transmembrane region" description="Helical" evidence="6">
    <location>
        <begin position="101"/>
        <end position="124"/>
    </location>
</feature>
<reference evidence="8 9" key="1">
    <citation type="submission" date="2018-11" db="EMBL/GenBank/DDBJ databases">
        <title>Saccharopolyspora rhizosphaerae sp. nov., an actinomycete isolated from rhizosphere soil in Thailand.</title>
        <authorList>
            <person name="Intra B."/>
            <person name="Euanorasetr J."/>
            <person name="Take A."/>
            <person name="Inahashi Y."/>
            <person name="Mori M."/>
            <person name="Panbangred W."/>
            <person name="Matsumoto A."/>
        </authorList>
    </citation>
    <scope>NUCLEOTIDE SEQUENCE [LARGE SCALE GENOMIC DNA]</scope>
    <source>
        <strain evidence="8 9">H219</strain>
    </source>
</reference>
<feature type="domain" description="Major facilitator superfamily (MFS) profile" evidence="7">
    <location>
        <begin position="36"/>
        <end position="447"/>
    </location>
</feature>
<dbReference type="SUPFAM" id="SSF103473">
    <property type="entry name" value="MFS general substrate transporter"/>
    <property type="match status" value="1"/>
</dbReference>
<feature type="transmembrane region" description="Helical" evidence="6">
    <location>
        <begin position="296"/>
        <end position="320"/>
    </location>
</feature>
<feature type="transmembrane region" description="Helical" evidence="6">
    <location>
        <begin position="397"/>
        <end position="415"/>
    </location>
</feature>
<dbReference type="Pfam" id="PF07690">
    <property type="entry name" value="MFS_1"/>
    <property type="match status" value="1"/>
</dbReference>
<evidence type="ECO:0000256" key="2">
    <source>
        <dbReference type="ARBA" id="ARBA00022692"/>
    </source>
</evidence>
<dbReference type="GO" id="GO:0022857">
    <property type="term" value="F:transmembrane transporter activity"/>
    <property type="evidence" value="ECO:0007669"/>
    <property type="project" value="InterPro"/>
</dbReference>
<dbReference type="InterPro" id="IPR036259">
    <property type="entry name" value="MFS_trans_sf"/>
</dbReference>
<feature type="transmembrane region" description="Helical" evidence="6">
    <location>
        <begin position="74"/>
        <end position="94"/>
    </location>
</feature>
<dbReference type="Gene3D" id="1.20.1250.20">
    <property type="entry name" value="MFS general substrate transporter like domains"/>
    <property type="match status" value="2"/>
</dbReference>
<dbReference type="PANTHER" id="PTHR11662:SF399">
    <property type="entry name" value="FI19708P1-RELATED"/>
    <property type="match status" value="1"/>
</dbReference>
<evidence type="ECO:0000313" key="9">
    <source>
        <dbReference type="Proteomes" id="UP000274515"/>
    </source>
</evidence>
<gene>
    <name evidence="8" type="ORF">EIL87_14500</name>
</gene>
<dbReference type="CDD" id="cd17319">
    <property type="entry name" value="MFS_ExuT_GudP_like"/>
    <property type="match status" value="1"/>
</dbReference>
<accession>A0A426JSU5</accession>
<name>A0A426JSU5_9PSEU</name>
<comment type="caution">
    <text evidence="8">The sequence shown here is derived from an EMBL/GenBank/DDBJ whole genome shotgun (WGS) entry which is preliminary data.</text>
</comment>
<dbReference type="AlphaFoldDB" id="A0A426JSU5"/>
<evidence type="ECO:0000313" key="8">
    <source>
        <dbReference type="EMBL" id="RRO16251.1"/>
    </source>
</evidence>
<evidence type="ECO:0000256" key="3">
    <source>
        <dbReference type="ARBA" id="ARBA00022989"/>
    </source>
</evidence>
<keyword evidence="3 6" id="KW-1133">Transmembrane helix</keyword>
<dbReference type="EMBL" id="RSAA01000014">
    <property type="protein sequence ID" value="RRO16251.1"/>
    <property type="molecule type" value="Genomic_DNA"/>
</dbReference>
<evidence type="ECO:0000256" key="5">
    <source>
        <dbReference type="SAM" id="MobiDB-lite"/>
    </source>
</evidence>